<dbReference type="EMBL" id="JAWDGP010005130">
    <property type="protein sequence ID" value="KAK3759383.1"/>
    <property type="molecule type" value="Genomic_DNA"/>
</dbReference>
<keyword evidence="1" id="KW-0732">Signal</keyword>
<reference evidence="2" key="1">
    <citation type="journal article" date="2023" name="G3 (Bethesda)">
        <title>A reference genome for the long-term kleptoplast-retaining sea slug Elysia crispata morphotype clarki.</title>
        <authorList>
            <person name="Eastman K.E."/>
            <person name="Pendleton A.L."/>
            <person name="Shaikh M.A."/>
            <person name="Suttiyut T."/>
            <person name="Ogas R."/>
            <person name="Tomko P."/>
            <person name="Gavelis G."/>
            <person name="Widhalm J.R."/>
            <person name="Wisecaver J.H."/>
        </authorList>
    </citation>
    <scope>NUCLEOTIDE SEQUENCE</scope>
    <source>
        <strain evidence="2">ECLA1</strain>
    </source>
</reference>
<evidence type="ECO:0000256" key="1">
    <source>
        <dbReference type="SAM" id="SignalP"/>
    </source>
</evidence>
<comment type="caution">
    <text evidence="2">The sequence shown here is derived from an EMBL/GenBank/DDBJ whole genome shotgun (WGS) entry which is preliminary data.</text>
</comment>
<sequence>MRRVRSVLSRVLVLLLLLAVKVMKSVGDKHEATVKVMKSVGDKHEASKICVISCFGLTLTVSRQGDEISGR</sequence>
<organism evidence="2 3">
    <name type="scientific">Elysia crispata</name>
    <name type="common">lettuce slug</name>
    <dbReference type="NCBI Taxonomy" id="231223"/>
    <lineage>
        <taxon>Eukaryota</taxon>
        <taxon>Metazoa</taxon>
        <taxon>Spiralia</taxon>
        <taxon>Lophotrochozoa</taxon>
        <taxon>Mollusca</taxon>
        <taxon>Gastropoda</taxon>
        <taxon>Heterobranchia</taxon>
        <taxon>Euthyneura</taxon>
        <taxon>Panpulmonata</taxon>
        <taxon>Sacoglossa</taxon>
        <taxon>Placobranchoidea</taxon>
        <taxon>Plakobranchidae</taxon>
        <taxon>Elysia</taxon>
    </lineage>
</organism>
<feature type="signal peptide" evidence="1">
    <location>
        <begin position="1"/>
        <end position="27"/>
    </location>
</feature>
<feature type="chain" id="PRO_5042228063" evidence="1">
    <location>
        <begin position="28"/>
        <end position="71"/>
    </location>
</feature>
<evidence type="ECO:0000313" key="2">
    <source>
        <dbReference type="EMBL" id="KAK3759383.1"/>
    </source>
</evidence>
<dbReference type="AlphaFoldDB" id="A0AAE0YY35"/>
<evidence type="ECO:0000313" key="3">
    <source>
        <dbReference type="Proteomes" id="UP001283361"/>
    </source>
</evidence>
<gene>
    <name evidence="2" type="ORF">RRG08_023501</name>
</gene>
<protein>
    <submittedName>
        <fullName evidence="2">Uncharacterized protein</fullName>
    </submittedName>
</protein>
<accession>A0AAE0YY35</accession>
<proteinExistence type="predicted"/>
<name>A0AAE0YY35_9GAST</name>
<keyword evidence="3" id="KW-1185">Reference proteome</keyword>
<dbReference type="Proteomes" id="UP001283361">
    <property type="component" value="Unassembled WGS sequence"/>
</dbReference>